<feature type="chain" id="PRO_5012108841" description="Lipoprotein" evidence="1">
    <location>
        <begin position="21"/>
        <end position="163"/>
    </location>
</feature>
<protein>
    <recommendedName>
        <fullName evidence="4">Lipoprotein</fullName>
    </recommendedName>
</protein>
<dbReference type="RefSeq" id="WP_097064171.1">
    <property type="nucleotide sequence ID" value="NZ_OBMI01000002.1"/>
</dbReference>
<dbReference type="EMBL" id="OBMI01000002">
    <property type="protein sequence ID" value="SOB87264.1"/>
    <property type="molecule type" value="Genomic_DNA"/>
</dbReference>
<dbReference type="Proteomes" id="UP000219494">
    <property type="component" value="Unassembled WGS sequence"/>
</dbReference>
<keyword evidence="1" id="KW-0732">Signal</keyword>
<organism evidence="2 3">
    <name type="scientific">Sphingomonas guangdongensis</name>
    <dbReference type="NCBI Taxonomy" id="1141890"/>
    <lineage>
        <taxon>Bacteria</taxon>
        <taxon>Pseudomonadati</taxon>
        <taxon>Pseudomonadota</taxon>
        <taxon>Alphaproteobacteria</taxon>
        <taxon>Sphingomonadales</taxon>
        <taxon>Sphingomonadaceae</taxon>
        <taxon>Sphingomonas</taxon>
    </lineage>
</organism>
<accession>A0A285R093</accession>
<feature type="signal peptide" evidence="1">
    <location>
        <begin position="1"/>
        <end position="20"/>
    </location>
</feature>
<sequence length="163" mass="17323">MIARLIAPMALLTLASCPVARHTSLPAVPSLEQAAIARGLVRDPTDIDLSGLYARDTDRLCITGTALRYRIGAFVDYGDGIACNAAGSVTRDGQQLRVDFGEDCRFDARFDGERVTFPGRVPPGCARRCARRASLAALEVQRLSGSAAEAAAMRNGRGEQPCG</sequence>
<evidence type="ECO:0008006" key="4">
    <source>
        <dbReference type="Google" id="ProtNLM"/>
    </source>
</evidence>
<dbReference type="PROSITE" id="PS51257">
    <property type="entry name" value="PROKAR_LIPOPROTEIN"/>
    <property type="match status" value="1"/>
</dbReference>
<reference evidence="2 3" key="1">
    <citation type="submission" date="2017-07" db="EMBL/GenBank/DDBJ databases">
        <authorList>
            <person name="Sun Z.S."/>
            <person name="Albrecht U."/>
            <person name="Echele G."/>
            <person name="Lee C.C."/>
        </authorList>
    </citation>
    <scope>NUCLEOTIDE SEQUENCE [LARGE SCALE GENOMIC DNA]</scope>
    <source>
        <strain evidence="2 3">CGMCC 1.12672</strain>
    </source>
</reference>
<proteinExistence type="predicted"/>
<dbReference type="AlphaFoldDB" id="A0A285R093"/>
<gene>
    <name evidence="2" type="ORF">SAMN06297144_2391</name>
</gene>
<dbReference type="OrthoDB" id="7448000at2"/>
<keyword evidence="3" id="KW-1185">Reference proteome</keyword>
<evidence type="ECO:0000313" key="2">
    <source>
        <dbReference type="EMBL" id="SOB87264.1"/>
    </source>
</evidence>
<evidence type="ECO:0000313" key="3">
    <source>
        <dbReference type="Proteomes" id="UP000219494"/>
    </source>
</evidence>
<name>A0A285R093_9SPHN</name>
<evidence type="ECO:0000256" key="1">
    <source>
        <dbReference type="SAM" id="SignalP"/>
    </source>
</evidence>